<keyword evidence="3" id="KW-1185">Reference proteome</keyword>
<dbReference type="RefSeq" id="WP_090940867.1">
    <property type="nucleotide sequence ID" value="NZ_FOTS01000040.1"/>
</dbReference>
<dbReference type="EMBL" id="FOTS01000040">
    <property type="protein sequence ID" value="SFM09567.1"/>
    <property type="molecule type" value="Genomic_DNA"/>
</dbReference>
<feature type="coiled-coil region" evidence="1">
    <location>
        <begin position="32"/>
        <end position="62"/>
    </location>
</feature>
<gene>
    <name evidence="2" type="ORF">SAMN04490355_104049</name>
</gene>
<evidence type="ECO:0000313" key="3">
    <source>
        <dbReference type="Proteomes" id="UP000199520"/>
    </source>
</evidence>
<sequence length="166" mass="18842">MSEKIIEHIVDELMQLGEEKFFKTLQLLHIVIEKTGEKNSEIEDLRAKLEAAEAVLEKINNIRNSIVGTQTINWSEHIYPLVAALNEAGLKGMGYPKARKYLGTLIERTVTAEKEYEKLQAHNALLVKALEFIYNTAAKDIGLVKFETIKIYICARDALNRARKGE</sequence>
<dbReference type="Proteomes" id="UP000199520">
    <property type="component" value="Unassembled WGS sequence"/>
</dbReference>
<evidence type="ECO:0000256" key="1">
    <source>
        <dbReference type="SAM" id="Coils"/>
    </source>
</evidence>
<protein>
    <submittedName>
        <fullName evidence="2">Uncharacterized protein</fullName>
    </submittedName>
</protein>
<organism evidence="2 3">
    <name type="scientific">Pelosinus propionicus DSM 13327</name>
    <dbReference type="NCBI Taxonomy" id="1123291"/>
    <lineage>
        <taxon>Bacteria</taxon>
        <taxon>Bacillati</taxon>
        <taxon>Bacillota</taxon>
        <taxon>Negativicutes</taxon>
        <taxon>Selenomonadales</taxon>
        <taxon>Sporomusaceae</taxon>
        <taxon>Pelosinus</taxon>
    </lineage>
</organism>
<dbReference type="STRING" id="1123291.SAMN04490355_104049"/>
<name>A0A1I4N2M9_9FIRM</name>
<proteinExistence type="predicted"/>
<dbReference type="AlphaFoldDB" id="A0A1I4N2M9"/>
<accession>A0A1I4N2M9</accession>
<keyword evidence="1" id="KW-0175">Coiled coil</keyword>
<evidence type="ECO:0000313" key="2">
    <source>
        <dbReference type="EMBL" id="SFM09567.1"/>
    </source>
</evidence>
<reference evidence="3" key="1">
    <citation type="submission" date="2016-10" db="EMBL/GenBank/DDBJ databases">
        <authorList>
            <person name="Varghese N."/>
            <person name="Submissions S."/>
        </authorList>
    </citation>
    <scope>NUCLEOTIDE SEQUENCE [LARGE SCALE GENOMIC DNA]</scope>
    <source>
        <strain evidence="3">DSM 13327</strain>
    </source>
</reference>